<proteinExistence type="predicted"/>
<dbReference type="KEGG" id="pasa:BAOM_2638"/>
<dbReference type="EMBL" id="CP026095">
    <property type="protein sequence ID" value="AZV43247.1"/>
    <property type="molecule type" value="Genomic_DNA"/>
</dbReference>
<dbReference type="Proteomes" id="UP000283095">
    <property type="component" value="Chromosome"/>
</dbReference>
<protein>
    <submittedName>
        <fullName evidence="1">Uncharacterized protein</fullName>
    </submittedName>
</protein>
<sequence>MILLWPTIKLAFSIALIINKKYIHKQRKSLKQVIQLGNRQINFTS</sequence>
<reference evidence="1 2" key="1">
    <citation type="submission" date="2018-01" db="EMBL/GenBank/DDBJ databases">
        <title>Bacillus asahii Genome sequencing and assembly.</title>
        <authorList>
            <person name="Jiang H."/>
            <person name="Feng Y."/>
            <person name="Zhao F."/>
            <person name="Lin X."/>
        </authorList>
    </citation>
    <scope>NUCLEOTIDE SEQUENCE [LARGE SCALE GENOMIC DNA]</scope>
    <source>
        <strain evidence="1 2">OM18</strain>
    </source>
</reference>
<evidence type="ECO:0000313" key="2">
    <source>
        <dbReference type="Proteomes" id="UP000283095"/>
    </source>
</evidence>
<evidence type="ECO:0000313" key="1">
    <source>
        <dbReference type="EMBL" id="AZV43247.1"/>
    </source>
</evidence>
<organism evidence="1 2">
    <name type="scientific">Peribacillus asahii</name>
    <dbReference type="NCBI Taxonomy" id="228899"/>
    <lineage>
        <taxon>Bacteria</taxon>
        <taxon>Bacillati</taxon>
        <taxon>Bacillota</taxon>
        <taxon>Bacilli</taxon>
        <taxon>Bacillales</taxon>
        <taxon>Bacillaceae</taxon>
        <taxon>Peribacillus</taxon>
    </lineage>
</organism>
<dbReference type="AlphaFoldDB" id="A0A3Q9RMU3"/>
<gene>
    <name evidence="1" type="ORF">BAOM_2638</name>
</gene>
<accession>A0A3Q9RMU3</accession>
<name>A0A3Q9RMU3_9BACI</name>